<keyword evidence="1" id="KW-0812">Transmembrane</keyword>
<protein>
    <submittedName>
        <fullName evidence="2">Uncharacterized protein</fullName>
    </submittedName>
</protein>
<sequence>MGLSYRAATRPADYSSPHVQLPLDPHWWAGRACIHATLAYCNILLHATVGTYASPIPVRLTASRFLFLAIHTPTASFPFVQLSFFYWQL</sequence>
<keyword evidence="1" id="KW-0472">Membrane</keyword>
<keyword evidence="1" id="KW-1133">Transmembrane helix</keyword>
<gene>
    <name evidence="2" type="ORF">EJ02DRAFT_271459</name>
</gene>
<proteinExistence type="predicted"/>
<dbReference type="AlphaFoldDB" id="A0A6A5SGT5"/>
<reference evidence="2" key="1">
    <citation type="journal article" date="2020" name="Stud. Mycol.">
        <title>101 Dothideomycetes genomes: a test case for predicting lifestyles and emergence of pathogens.</title>
        <authorList>
            <person name="Haridas S."/>
            <person name="Albert R."/>
            <person name="Binder M."/>
            <person name="Bloem J."/>
            <person name="Labutti K."/>
            <person name="Salamov A."/>
            <person name="Andreopoulos B."/>
            <person name="Baker S."/>
            <person name="Barry K."/>
            <person name="Bills G."/>
            <person name="Bluhm B."/>
            <person name="Cannon C."/>
            <person name="Castanera R."/>
            <person name="Culley D."/>
            <person name="Daum C."/>
            <person name="Ezra D."/>
            <person name="Gonzalez J."/>
            <person name="Henrissat B."/>
            <person name="Kuo A."/>
            <person name="Liang C."/>
            <person name="Lipzen A."/>
            <person name="Lutzoni F."/>
            <person name="Magnuson J."/>
            <person name="Mondo S."/>
            <person name="Nolan M."/>
            <person name="Ohm R."/>
            <person name="Pangilinan J."/>
            <person name="Park H.-J."/>
            <person name="Ramirez L."/>
            <person name="Alfaro M."/>
            <person name="Sun H."/>
            <person name="Tritt A."/>
            <person name="Yoshinaga Y."/>
            <person name="Zwiers L.-H."/>
            <person name="Turgeon B."/>
            <person name="Goodwin S."/>
            <person name="Spatafora J."/>
            <person name="Crous P."/>
            <person name="Grigoriev I."/>
        </authorList>
    </citation>
    <scope>NUCLEOTIDE SEQUENCE</scope>
    <source>
        <strain evidence="2">CBS 161.51</strain>
    </source>
</reference>
<name>A0A6A5SGT5_9PLEO</name>
<feature type="transmembrane region" description="Helical" evidence="1">
    <location>
        <begin position="65"/>
        <end position="87"/>
    </location>
</feature>
<evidence type="ECO:0000313" key="2">
    <source>
        <dbReference type="EMBL" id="KAF1938798.1"/>
    </source>
</evidence>
<keyword evidence="3" id="KW-1185">Reference proteome</keyword>
<dbReference type="OrthoDB" id="10607727at2759"/>
<evidence type="ECO:0000256" key="1">
    <source>
        <dbReference type="SAM" id="Phobius"/>
    </source>
</evidence>
<evidence type="ECO:0000313" key="3">
    <source>
        <dbReference type="Proteomes" id="UP000800038"/>
    </source>
</evidence>
<dbReference type="Proteomes" id="UP000800038">
    <property type="component" value="Unassembled WGS sequence"/>
</dbReference>
<accession>A0A6A5SGT5</accession>
<organism evidence="2 3">
    <name type="scientific">Clathrospora elynae</name>
    <dbReference type="NCBI Taxonomy" id="706981"/>
    <lineage>
        <taxon>Eukaryota</taxon>
        <taxon>Fungi</taxon>
        <taxon>Dikarya</taxon>
        <taxon>Ascomycota</taxon>
        <taxon>Pezizomycotina</taxon>
        <taxon>Dothideomycetes</taxon>
        <taxon>Pleosporomycetidae</taxon>
        <taxon>Pleosporales</taxon>
        <taxon>Diademaceae</taxon>
        <taxon>Clathrospora</taxon>
    </lineage>
</organism>
<dbReference type="EMBL" id="ML976095">
    <property type="protein sequence ID" value="KAF1938798.1"/>
    <property type="molecule type" value="Genomic_DNA"/>
</dbReference>